<dbReference type="EMBL" id="VOQR01000001">
    <property type="protein sequence ID" value="TXC72813.1"/>
    <property type="molecule type" value="Genomic_DNA"/>
</dbReference>
<gene>
    <name evidence="1" type="ORF">FSB78_06925</name>
</gene>
<evidence type="ECO:0000313" key="1">
    <source>
        <dbReference type="EMBL" id="TXC72813.1"/>
    </source>
</evidence>
<keyword evidence="2" id="KW-1185">Reference proteome</keyword>
<name>A0A5C6UJ00_9SPHN</name>
<dbReference type="Proteomes" id="UP000321250">
    <property type="component" value="Unassembled WGS sequence"/>
</dbReference>
<sequence length="267" mass="27908">MAQVPPQTGISAPSAPAIAAGLAYADLTDLVLAAPIIADATVRSVSRIKGAEAAGVGPSDARLYVEVDVTSLIRGAQGLPPRIGYVLDVALDARGKVPNLKKSRILLLARPVPGAINQVQLVARDAQLPWTPDTDSQLRTIARDVLAADAPPVITGVGNAFHVPGALPGEGETQVFLTTADQRPVSLSVLRRPGEQPRWAVALSEIVDEAAGPPARDTLLWYRLACALPATLPPQSTAALEAADATVAQEDYRFVMGALGECGRTRR</sequence>
<organism evidence="1 2">
    <name type="scientific">Sphingomonas ginsenosidivorax</name>
    <dbReference type="NCBI Taxonomy" id="862135"/>
    <lineage>
        <taxon>Bacteria</taxon>
        <taxon>Pseudomonadati</taxon>
        <taxon>Pseudomonadota</taxon>
        <taxon>Alphaproteobacteria</taxon>
        <taxon>Sphingomonadales</taxon>
        <taxon>Sphingomonadaceae</taxon>
        <taxon>Sphingomonas</taxon>
    </lineage>
</organism>
<evidence type="ECO:0000313" key="2">
    <source>
        <dbReference type="Proteomes" id="UP000321250"/>
    </source>
</evidence>
<protein>
    <submittedName>
        <fullName evidence="1">Uncharacterized protein</fullName>
    </submittedName>
</protein>
<reference evidence="1 2" key="1">
    <citation type="journal article" date="2013" name="Antonie Van Leeuwenhoek">
        <title>Sphingomonas ginsenosidivorax sp. nov., with the ability to transform ginsenosides.</title>
        <authorList>
            <person name="Jin X.F."/>
            <person name="Kim J.K."/>
            <person name="Liu Q.M."/>
            <person name="Kang M.S."/>
            <person name="He D."/>
            <person name="Jin F.X."/>
            <person name="Kim S.C."/>
            <person name="Im W.T."/>
        </authorList>
    </citation>
    <scope>NUCLEOTIDE SEQUENCE [LARGE SCALE GENOMIC DNA]</scope>
    <source>
        <strain evidence="1 2">KHI67</strain>
    </source>
</reference>
<comment type="caution">
    <text evidence="1">The sequence shown here is derived from an EMBL/GenBank/DDBJ whole genome shotgun (WGS) entry which is preliminary data.</text>
</comment>
<dbReference type="AlphaFoldDB" id="A0A5C6UJ00"/>
<dbReference type="OrthoDB" id="7406594at2"/>
<accession>A0A5C6UJ00</accession>
<proteinExistence type="predicted"/>